<proteinExistence type="predicted"/>
<keyword evidence="2" id="KW-1185">Reference proteome</keyword>
<sequence>MDIPLGFGMHEREEIKKMQAREQGQLARERELDRRYWDPSPSIPQTCDSQKVVDLLNEFCNLLISMAVVPLDAIKYYSEQEPLEKAQNSGDGVDLVLPEFVYDPSRIEQAIRQSSEGASVEYDRRKGYARNCLKTIRSHLRREAIYVNALKRRRLR</sequence>
<dbReference type="AlphaFoldDB" id="A0A165JNU5"/>
<evidence type="ECO:0000313" key="2">
    <source>
        <dbReference type="Proteomes" id="UP000076632"/>
    </source>
</evidence>
<protein>
    <submittedName>
        <fullName evidence="1">Uncharacterized protein</fullName>
    </submittedName>
</protein>
<dbReference type="Proteomes" id="UP000076632">
    <property type="component" value="Unassembled WGS sequence"/>
</dbReference>
<organism evidence="1 2">
    <name type="scientific">Xylona heveae (strain CBS 132557 / TC161)</name>
    <dbReference type="NCBI Taxonomy" id="1328760"/>
    <lineage>
        <taxon>Eukaryota</taxon>
        <taxon>Fungi</taxon>
        <taxon>Dikarya</taxon>
        <taxon>Ascomycota</taxon>
        <taxon>Pezizomycotina</taxon>
        <taxon>Xylonomycetes</taxon>
        <taxon>Xylonales</taxon>
        <taxon>Xylonaceae</taxon>
        <taxon>Xylona</taxon>
    </lineage>
</organism>
<gene>
    <name evidence="1" type="ORF">L228DRAFT_235530</name>
</gene>
<accession>A0A165JNU5</accession>
<name>A0A165JNU5_XYLHT</name>
<dbReference type="InParanoid" id="A0A165JNU5"/>
<dbReference type="EMBL" id="KV407454">
    <property type="protein sequence ID" value="KZF26462.1"/>
    <property type="molecule type" value="Genomic_DNA"/>
</dbReference>
<reference evidence="1 2" key="1">
    <citation type="journal article" date="2016" name="Fungal Biol.">
        <title>The genome of Xylona heveae provides a window into fungal endophytism.</title>
        <authorList>
            <person name="Gazis R."/>
            <person name="Kuo A."/>
            <person name="Riley R."/>
            <person name="LaButti K."/>
            <person name="Lipzen A."/>
            <person name="Lin J."/>
            <person name="Amirebrahimi M."/>
            <person name="Hesse C.N."/>
            <person name="Spatafora J.W."/>
            <person name="Henrissat B."/>
            <person name="Hainaut M."/>
            <person name="Grigoriev I.V."/>
            <person name="Hibbett D.S."/>
        </authorList>
    </citation>
    <scope>NUCLEOTIDE SEQUENCE [LARGE SCALE GENOMIC DNA]</scope>
    <source>
        <strain evidence="1 2">TC161</strain>
    </source>
</reference>
<dbReference type="RefSeq" id="XP_018192017.1">
    <property type="nucleotide sequence ID" value="XM_018330732.1"/>
</dbReference>
<evidence type="ECO:0000313" key="1">
    <source>
        <dbReference type="EMBL" id="KZF26462.1"/>
    </source>
</evidence>
<dbReference type="GeneID" id="28895869"/>